<dbReference type="Ensembl" id="ENSSAUT00010013300.1">
    <property type="protein sequence ID" value="ENSSAUP00010012508.1"/>
    <property type="gene ID" value="ENSSAUG00010005972.1"/>
</dbReference>
<feature type="region of interest" description="Disordered" evidence="1">
    <location>
        <begin position="116"/>
        <end position="157"/>
    </location>
</feature>
<reference evidence="2" key="2">
    <citation type="submission" date="2025-08" db="UniProtKB">
        <authorList>
            <consortium name="Ensembl"/>
        </authorList>
    </citation>
    <scope>IDENTIFICATION</scope>
</reference>
<reference evidence="2" key="3">
    <citation type="submission" date="2025-09" db="UniProtKB">
        <authorList>
            <consortium name="Ensembl"/>
        </authorList>
    </citation>
    <scope>IDENTIFICATION</scope>
</reference>
<evidence type="ECO:0000256" key="1">
    <source>
        <dbReference type="SAM" id="MobiDB-lite"/>
    </source>
</evidence>
<dbReference type="InParanoid" id="A0A671UF99"/>
<organism evidence="2 3">
    <name type="scientific">Sparus aurata</name>
    <name type="common">Gilthead sea bream</name>
    <dbReference type="NCBI Taxonomy" id="8175"/>
    <lineage>
        <taxon>Eukaryota</taxon>
        <taxon>Metazoa</taxon>
        <taxon>Chordata</taxon>
        <taxon>Craniata</taxon>
        <taxon>Vertebrata</taxon>
        <taxon>Euteleostomi</taxon>
        <taxon>Actinopterygii</taxon>
        <taxon>Neopterygii</taxon>
        <taxon>Teleostei</taxon>
        <taxon>Neoteleostei</taxon>
        <taxon>Acanthomorphata</taxon>
        <taxon>Eupercaria</taxon>
        <taxon>Spariformes</taxon>
        <taxon>Sparidae</taxon>
        <taxon>Sparus</taxon>
    </lineage>
</organism>
<feature type="compositionally biased region" description="Low complexity" evidence="1">
    <location>
        <begin position="120"/>
        <end position="139"/>
    </location>
</feature>
<dbReference type="AlphaFoldDB" id="A0A671UF99"/>
<protein>
    <submittedName>
        <fullName evidence="2">Uncharacterized protein</fullName>
    </submittedName>
</protein>
<evidence type="ECO:0000313" key="3">
    <source>
        <dbReference type="Proteomes" id="UP000472265"/>
    </source>
</evidence>
<dbReference type="PANTHER" id="PTHR47907:SF5">
    <property type="entry name" value="AP2 ASSOCIATED KINASE 1"/>
    <property type="match status" value="1"/>
</dbReference>
<keyword evidence="3" id="KW-1185">Reference proteome</keyword>
<evidence type="ECO:0000313" key="2">
    <source>
        <dbReference type="Ensembl" id="ENSSAUP00010012508.1"/>
    </source>
</evidence>
<reference evidence="2" key="1">
    <citation type="submission" date="2021-04" db="EMBL/GenBank/DDBJ databases">
        <authorList>
            <consortium name="Wellcome Sanger Institute Data Sharing"/>
        </authorList>
    </citation>
    <scope>NUCLEOTIDE SEQUENCE [LARGE SCALE GENOMIC DNA]</scope>
</reference>
<dbReference type="InterPro" id="IPR051744">
    <property type="entry name" value="AP2_assoc_SerThr_kinase"/>
</dbReference>
<dbReference type="PANTHER" id="PTHR47907">
    <property type="entry name" value="PROTEIN KINASE DOMAIN-CONTAINING PROTEIN"/>
    <property type="match status" value="1"/>
</dbReference>
<accession>A0A671UF99</accession>
<proteinExistence type="predicted"/>
<sequence length="182" mass="18445">MQTLPSSPSSLPSVAANLSPSYLSGSLAEKLIEGLKSPETSLLLPDLLTLADPFNSSAETKAEVCVDSLIPGLEAPQAQRHSGQPELIPTSMPDSLTGEDSLLGCDLLSHTAPHGNQSVSALPSSCSSAPPGSGSGSCLEELPPGQTASGKTSPPQLALRLLGVSAHEAITRGPAQTAKTKT</sequence>
<feature type="compositionally biased region" description="Polar residues" evidence="1">
    <location>
        <begin position="146"/>
        <end position="155"/>
    </location>
</feature>
<dbReference type="Proteomes" id="UP000472265">
    <property type="component" value="Chromosome 5"/>
</dbReference>
<name>A0A671UF99_SPAAU</name>
<dbReference type="GeneTree" id="ENSGT00990000214347"/>